<name>A0A917DDC9_9HYPH</name>
<dbReference type="InterPro" id="IPR054189">
    <property type="entry name" value="DUF6894"/>
</dbReference>
<accession>A0A917DDC9</accession>
<organism evidence="2 3">
    <name type="scientific">Aureimonas glaciei</name>
    <dbReference type="NCBI Taxonomy" id="1776957"/>
    <lineage>
        <taxon>Bacteria</taxon>
        <taxon>Pseudomonadati</taxon>
        <taxon>Pseudomonadota</taxon>
        <taxon>Alphaproteobacteria</taxon>
        <taxon>Hyphomicrobiales</taxon>
        <taxon>Aurantimonadaceae</taxon>
        <taxon>Aureimonas</taxon>
    </lineage>
</organism>
<gene>
    <name evidence="2" type="ORF">GCM10011335_34930</name>
</gene>
<dbReference type="Pfam" id="PF21834">
    <property type="entry name" value="DUF6894"/>
    <property type="match status" value="1"/>
</dbReference>
<dbReference type="Proteomes" id="UP000613160">
    <property type="component" value="Unassembled WGS sequence"/>
</dbReference>
<comment type="caution">
    <text evidence="2">The sequence shown here is derived from an EMBL/GenBank/DDBJ whole genome shotgun (WGS) entry which is preliminary data.</text>
</comment>
<dbReference type="AlphaFoldDB" id="A0A917DDC9"/>
<protein>
    <recommendedName>
        <fullName evidence="1">DUF6894 domain-containing protein</fullName>
    </recommendedName>
</protein>
<feature type="domain" description="DUF6894" evidence="1">
    <location>
        <begin position="3"/>
        <end position="70"/>
    </location>
</feature>
<dbReference type="EMBL" id="BMJJ01000009">
    <property type="protein sequence ID" value="GGD28786.1"/>
    <property type="molecule type" value="Genomic_DNA"/>
</dbReference>
<evidence type="ECO:0000259" key="1">
    <source>
        <dbReference type="Pfam" id="PF21834"/>
    </source>
</evidence>
<dbReference type="RefSeq" id="WP_188853105.1">
    <property type="nucleotide sequence ID" value="NZ_BMJJ01000009.1"/>
</dbReference>
<reference evidence="2" key="2">
    <citation type="submission" date="2020-09" db="EMBL/GenBank/DDBJ databases">
        <authorList>
            <person name="Sun Q."/>
            <person name="Zhou Y."/>
        </authorList>
    </citation>
    <scope>NUCLEOTIDE SEQUENCE</scope>
    <source>
        <strain evidence="2">CGMCC 1.15493</strain>
    </source>
</reference>
<reference evidence="2" key="1">
    <citation type="journal article" date="2014" name="Int. J. Syst. Evol. Microbiol.">
        <title>Complete genome sequence of Corynebacterium casei LMG S-19264T (=DSM 44701T), isolated from a smear-ripened cheese.</title>
        <authorList>
            <consortium name="US DOE Joint Genome Institute (JGI-PGF)"/>
            <person name="Walter F."/>
            <person name="Albersmeier A."/>
            <person name="Kalinowski J."/>
            <person name="Ruckert C."/>
        </authorList>
    </citation>
    <scope>NUCLEOTIDE SEQUENCE</scope>
    <source>
        <strain evidence="2">CGMCC 1.15493</strain>
    </source>
</reference>
<proteinExistence type="predicted"/>
<evidence type="ECO:0000313" key="3">
    <source>
        <dbReference type="Proteomes" id="UP000613160"/>
    </source>
</evidence>
<keyword evidence="3" id="KW-1185">Reference proteome</keyword>
<sequence>MARYFFHVMNGKADIDEDGIECADLDAVREEAIRSAGQMLSTGRQSWNGEAWRMTVCDEERTVVFSVNFSVDRHGL</sequence>
<evidence type="ECO:0000313" key="2">
    <source>
        <dbReference type="EMBL" id="GGD28786.1"/>
    </source>
</evidence>